<evidence type="ECO:0000313" key="2">
    <source>
        <dbReference type="EMBL" id="MEE1933912.1"/>
    </source>
</evidence>
<dbReference type="RefSeq" id="WP_330074734.1">
    <property type="nucleotide sequence ID" value="NZ_JAZDQJ010000011.1"/>
</dbReference>
<keyword evidence="3" id="KW-1185">Reference proteome</keyword>
<proteinExistence type="predicted"/>
<name>A0ABU7HQV3_9PSED</name>
<protein>
    <submittedName>
        <fullName evidence="2">DUF4123 domain-containing protein</fullName>
    </submittedName>
</protein>
<comment type="caution">
    <text evidence="2">The sequence shown here is derived from an EMBL/GenBank/DDBJ whole genome shotgun (WGS) entry which is preliminary data.</text>
</comment>
<accession>A0ABU7HQV3</accession>
<evidence type="ECO:0000313" key="3">
    <source>
        <dbReference type="Proteomes" id="UP001335100"/>
    </source>
</evidence>
<gene>
    <name evidence="2" type="ORF">V0R50_11825</name>
</gene>
<dbReference type="Proteomes" id="UP001335100">
    <property type="component" value="Unassembled WGS sequence"/>
</dbReference>
<organism evidence="2 3">
    <name type="scientific">Pseudomonas ulcerans</name>
    <dbReference type="NCBI Taxonomy" id="3115852"/>
    <lineage>
        <taxon>Bacteria</taxon>
        <taxon>Pseudomonadati</taxon>
        <taxon>Pseudomonadota</taxon>
        <taxon>Gammaproteobacteria</taxon>
        <taxon>Pseudomonadales</taxon>
        <taxon>Pseudomonadaceae</taxon>
        <taxon>Pseudomonas</taxon>
    </lineage>
</organism>
<dbReference type="EMBL" id="JAZDQJ010000011">
    <property type="protein sequence ID" value="MEE1933912.1"/>
    <property type="molecule type" value="Genomic_DNA"/>
</dbReference>
<evidence type="ECO:0000259" key="1">
    <source>
        <dbReference type="Pfam" id="PF13503"/>
    </source>
</evidence>
<reference evidence="2 3" key="1">
    <citation type="submission" date="2024-01" db="EMBL/GenBank/DDBJ databases">
        <title>Unpublished Manusciprt.</title>
        <authorList>
            <person name="Duman M."/>
            <person name="Valdes E.G."/>
            <person name="Ajmi N."/>
            <person name="Altun S."/>
            <person name="Saticioglu I.B."/>
        </authorList>
    </citation>
    <scope>NUCLEOTIDE SEQUENCE [LARGE SCALE GENOMIC DNA]</scope>
    <source>
        <strain evidence="2 3">148P</strain>
    </source>
</reference>
<dbReference type="Pfam" id="PF13503">
    <property type="entry name" value="DUF4123"/>
    <property type="match status" value="1"/>
</dbReference>
<dbReference type="InterPro" id="IPR025391">
    <property type="entry name" value="DUF4123"/>
</dbReference>
<feature type="domain" description="DUF4123" evidence="1">
    <location>
        <begin position="27"/>
        <end position="149"/>
    </location>
</feature>
<sequence length="265" mass="29368">MTEIIAQTWLQRLDSAGSKLQCNQVHVIIDQVGLDPLVASGIQQMVPAMPWRALFEGWPEAAHGDLSPLLVRIDLDQPLQRFWLEELISAFGHESRLLVLISRWPFRRLGEYLGQCLQARNGGGSGVLRYYDPRLFPLLFSHVLSAEQQQPLLAPALLWSWLDRDGIPRHLAGTADTDCVDDPLPCELSDRQIDVLCCAADAMKVQDELRASLPQGWGAEQRFQACYRAVLDASEAGVFAKARYDAFILEHLQAAQAGPGTGGKA</sequence>